<feature type="domain" description="Helicase/UvrB N-terminal" evidence="1">
    <location>
        <begin position="4"/>
        <end position="206"/>
    </location>
</feature>
<evidence type="ECO:0000259" key="1">
    <source>
        <dbReference type="Pfam" id="PF04851"/>
    </source>
</evidence>
<proteinExistence type="predicted"/>
<dbReference type="Gene3D" id="3.40.50.300">
    <property type="entry name" value="P-loop containing nucleotide triphosphate hydrolases"/>
    <property type="match status" value="2"/>
</dbReference>
<dbReference type="Proteomes" id="UP000547973">
    <property type="component" value="Unassembled WGS sequence"/>
</dbReference>
<dbReference type="AlphaFoldDB" id="A0A7Y9ZBM7"/>
<dbReference type="RefSeq" id="WP_062074236.1">
    <property type="nucleotide sequence ID" value="NZ_BBRC01000002.1"/>
</dbReference>
<sequence length="861" mass="94433">MNILLKPYQETAVERCLKGVSRSAEDWDDSKQTSAVSLAAFTSAGKTIIATALIERLRFGDGAELRANTDFTVLWVTNSPSLNEQTTKKMVATSRLKRDEDLVEIDENLTGSALTPGKVYFLNTQKLAKTASKYQQSESRPVSLEQMIRNTVNHLGTNFLMVIDEAHIGTRKDERGGQPIAYRLMNGANGAGMFPIVLGISATPQRFLDGIKGTGRATHTVEVPVKDIRESGLIKERLLAHVPTDGEYVESKLLRQAVDMWVASDAAWEALHQSDKQTYAAVKPLLLIQVEPGISDGRIGEILADLRKHDERLDGIAVAHSFGEKNDITTGPGRLRHIAPEDIQETSYVRAVLFKDALTTGWDCPRAEVLISLRTANDMTYVKQMIGRMVRTPLAEKIEGHPFLNDVTMYLPHYNLETIEQVRKDLQGDSDDSLTTEIVTRPVDLVLVDAVVGVTSEGVLVEDDTLLGRMRLIKTHKRPRRRRGPIPRLGELARLLESTGLLPNAERSMDRTLAAVMIEAYEADKERIDELVLGSAATKVAVVDLGDGLGGIKDVKAGDLVSEYSVEGFPSGAEAQRRFEEAKRACGAGAALEQVWQQVAGEDPTEARFDDPDAHVESQLIATEVGLIEGTRDTINTAAEAKFDSWVKAHGGKLQFAAKAAFVELMAAAGVSIPVELTWPAVLHGERDSDTLAPDGHIYVRADRQYPVPKPLNPWETGTIAAMATLPGFVGWWRNPTGGDNALGVRYASTTGEERTLYPDFLGIYRDGEGVRFVVFDPHEDFFDGQSRKKWIGLAEYLRAEYNLDDAGNRIVDTAWAIIRPTPEAALQAVDLGDDEVVAMLQDANIDLASQVFGSKGFAIA</sequence>
<evidence type="ECO:0000313" key="3">
    <source>
        <dbReference type="Proteomes" id="UP000547973"/>
    </source>
</evidence>
<gene>
    <name evidence="2" type="ORF">BKA03_002521</name>
</gene>
<dbReference type="Pfam" id="PF04851">
    <property type="entry name" value="ResIII"/>
    <property type="match status" value="1"/>
</dbReference>
<name>A0A7Y9ZBM7_9MICO</name>
<comment type="caution">
    <text evidence="2">The sequence shown here is derived from an EMBL/GenBank/DDBJ whole genome shotgun (WGS) entry which is preliminary data.</text>
</comment>
<dbReference type="EC" id="3.1.21.5" evidence="2"/>
<dbReference type="PANTHER" id="PTHR47396">
    <property type="entry name" value="TYPE I RESTRICTION ENZYME ECOKI R PROTEIN"/>
    <property type="match status" value="1"/>
</dbReference>
<dbReference type="InterPro" id="IPR006935">
    <property type="entry name" value="Helicase/UvrB_N"/>
</dbReference>
<organism evidence="2 3">
    <name type="scientific">Demequina lutea</name>
    <dbReference type="NCBI Taxonomy" id="431489"/>
    <lineage>
        <taxon>Bacteria</taxon>
        <taxon>Bacillati</taxon>
        <taxon>Actinomycetota</taxon>
        <taxon>Actinomycetes</taxon>
        <taxon>Micrococcales</taxon>
        <taxon>Demequinaceae</taxon>
        <taxon>Demequina</taxon>
    </lineage>
</organism>
<protein>
    <submittedName>
        <fullName evidence="2">Type III restriction enzyme</fullName>
        <ecNumber evidence="2">3.1.21.5</ecNumber>
    </submittedName>
</protein>
<dbReference type="GO" id="GO:0003677">
    <property type="term" value="F:DNA binding"/>
    <property type="evidence" value="ECO:0007669"/>
    <property type="project" value="InterPro"/>
</dbReference>
<accession>A0A7Y9ZBM7</accession>
<dbReference type="SUPFAM" id="SSF52540">
    <property type="entry name" value="P-loop containing nucleoside triphosphate hydrolases"/>
    <property type="match status" value="2"/>
</dbReference>
<dbReference type="GO" id="GO:0005524">
    <property type="term" value="F:ATP binding"/>
    <property type="evidence" value="ECO:0007669"/>
    <property type="project" value="InterPro"/>
</dbReference>
<dbReference type="EMBL" id="JACBZO010000001">
    <property type="protein sequence ID" value="NYI42402.1"/>
    <property type="molecule type" value="Genomic_DNA"/>
</dbReference>
<dbReference type="GO" id="GO:0015668">
    <property type="term" value="F:type III site-specific deoxyribonuclease activity"/>
    <property type="evidence" value="ECO:0007669"/>
    <property type="project" value="UniProtKB-EC"/>
</dbReference>
<dbReference type="PANTHER" id="PTHR47396:SF1">
    <property type="entry name" value="ATP-DEPENDENT HELICASE IRC3-RELATED"/>
    <property type="match status" value="1"/>
</dbReference>
<keyword evidence="2" id="KW-0378">Hydrolase</keyword>
<keyword evidence="3" id="KW-1185">Reference proteome</keyword>
<reference evidence="2 3" key="1">
    <citation type="submission" date="2020-07" db="EMBL/GenBank/DDBJ databases">
        <title>Sequencing the genomes of 1000 actinobacteria strains.</title>
        <authorList>
            <person name="Klenk H.-P."/>
        </authorList>
    </citation>
    <scope>NUCLEOTIDE SEQUENCE [LARGE SCALE GENOMIC DNA]</scope>
    <source>
        <strain evidence="2 3">DSM 19970</strain>
    </source>
</reference>
<evidence type="ECO:0000313" key="2">
    <source>
        <dbReference type="EMBL" id="NYI42402.1"/>
    </source>
</evidence>
<dbReference type="GO" id="GO:0005829">
    <property type="term" value="C:cytosol"/>
    <property type="evidence" value="ECO:0007669"/>
    <property type="project" value="TreeGrafter"/>
</dbReference>
<dbReference type="InterPro" id="IPR050742">
    <property type="entry name" value="Helicase_Restrict-Modif_Enz"/>
</dbReference>
<dbReference type="InterPro" id="IPR027417">
    <property type="entry name" value="P-loop_NTPase"/>
</dbReference>
<dbReference type="OrthoDB" id="9804145at2"/>